<protein>
    <recommendedName>
        <fullName evidence="3">Ribosomal protein L20</fullName>
    </recommendedName>
</protein>
<dbReference type="EMBL" id="CAJZBQ010000004">
    <property type="protein sequence ID" value="CAG9311544.1"/>
    <property type="molecule type" value="Genomic_DNA"/>
</dbReference>
<comment type="caution">
    <text evidence="1">The sequence shown here is derived from an EMBL/GenBank/DDBJ whole genome shotgun (WGS) entry which is preliminary data.</text>
</comment>
<organism evidence="1 2">
    <name type="scientific">Blepharisma stoltei</name>
    <dbReference type="NCBI Taxonomy" id="1481888"/>
    <lineage>
        <taxon>Eukaryota</taxon>
        <taxon>Sar</taxon>
        <taxon>Alveolata</taxon>
        <taxon>Ciliophora</taxon>
        <taxon>Postciliodesmatophora</taxon>
        <taxon>Heterotrichea</taxon>
        <taxon>Heterotrichida</taxon>
        <taxon>Blepharismidae</taxon>
        <taxon>Blepharisma</taxon>
    </lineage>
</organism>
<evidence type="ECO:0000313" key="2">
    <source>
        <dbReference type="Proteomes" id="UP001162131"/>
    </source>
</evidence>
<sequence length="86" mass="10084">MSKQKILFAHRGIKFLFRNLKKFFFGANINSIRKLQKNTSCLNSTELVRDFIAKIITYISIFSRRAWALSKNRDFSSGFVHSHRGE</sequence>
<name>A0AAU9IID3_9CILI</name>
<accession>A0AAU9IID3</accession>
<evidence type="ECO:0000313" key="1">
    <source>
        <dbReference type="EMBL" id="CAG9311544.1"/>
    </source>
</evidence>
<keyword evidence="2" id="KW-1185">Reference proteome</keyword>
<reference evidence="1" key="1">
    <citation type="submission" date="2021-09" db="EMBL/GenBank/DDBJ databases">
        <authorList>
            <consortium name="AG Swart"/>
            <person name="Singh M."/>
            <person name="Singh A."/>
            <person name="Seah K."/>
            <person name="Emmerich C."/>
        </authorList>
    </citation>
    <scope>NUCLEOTIDE SEQUENCE</scope>
    <source>
        <strain evidence="1">ATCC30299</strain>
    </source>
</reference>
<evidence type="ECO:0008006" key="3">
    <source>
        <dbReference type="Google" id="ProtNLM"/>
    </source>
</evidence>
<dbReference type="Proteomes" id="UP001162131">
    <property type="component" value="Unassembled WGS sequence"/>
</dbReference>
<dbReference type="AlphaFoldDB" id="A0AAU9IID3"/>
<proteinExistence type="predicted"/>
<gene>
    <name evidence="1" type="ORF">BSTOLATCC_MIC4026</name>
</gene>